<dbReference type="Proteomes" id="UP000314294">
    <property type="component" value="Unassembled WGS sequence"/>
</dbReference>
<comment type="caution">
    <text evidence="1">The sequence shown here is derived from an EMBL/GenBank/DDBJ whole genome shotgun (WGS) entry which is preliminary data.</text>
</comment>
<gene>
    <name evidence="1" type="ORF">EYF80_063929</name>
</gene>
<evidence type="ECO:0000313" key="1">
    <source>
        <dbReference type="EMBL" id="TNN25935.1"/>
    </source>
</evidence>
<protein>
    <submittedName>
        <fullName evidence="1">Uncharacterized protein</fullName>
    </submittedName>
</protein>
<organism evidence="1 2">
    <name type="scientific">Liparis tanakae</name>
    <name type="common">Tanaka's snailfish</name>
    <dbReference type="NCBI Taxonomy" id="230148"/>
    <lineage>
        <taxon>Eukaryota</taxon>
        <taxon>Metazoa</taxon>
        <taxon>Chordata</taxon>
        <taxon>Craniata</taxon>
        <taxon>Vertebrata</taxon>
        <taxon>Euteleostomi</taxon>
        <taxon>Actinopterygii</taxon>
        <taxon>Neopterygii</taxon>
        <taxon>Teleostei</taxon>
        <taxon>Neoteleostei</taxon>
        <taxon>Acanthomorphata</taxon>
        <taxon>Eupercaria</taxon>
        <taxon>Perciformes</taxon>
        <taxon>Cottioidei</taxon>
        <taxon>Cottales</taxon>
        <taxon>Liparidae</taxon>
        <taxon>Liparis</taxon>
    </lineage>
</organism>
<keyword evidence="2" id="KW-1185">Reference proteome</keyword>
<dbReference type="AlphaFoldDB" id="A0A4Z2EB11"/>
<accession>A0A4Z2EB11</accession>
<name>A0A4Z2EB11_9TELE</name>
<evidence type="ECO:0000313" key="2">
    <source>
        <dbReference type="Proteomes" id="UP000314294"/>
    </source>
</evidence>
<dbReference type="EMBL" id="SRLO01011323">
    <property type="protein sequence ID" value="TNN25935.1"/>
    <property type="molecule type" value="Genomic_DNA"/>
</dbReference>
<reference evidence="1 2" key="1">
    <citation type="submission" date="2019-03" db="EMBL/GenBank/DDBJ databases">
        <title>First draft genome of Liparis tanakae, snailfish: a comprehensive survey of snailfish specific genes.</title>
        <authorList>
            <person name="Kim W."/>
            <person name="Song I."/>
            <person name="Jeong J.-H."/>
            <person name="Kim D."/>
            <person name="Kim S."/>
            <person name="Ryu S."/>
            <person name="Song J.Y."/>
            <person name="Lee S.K."/>
        </authorList>
    </citation>
    <scope>NUCLEOTIDE SEQUENCE [LARGE SCALE GENOMIC DNA]</scope>
    <source>
        <tissue evidence="1">Muscle</tissue>
    </source>
</reference>
<sequence length="75" mass="8036">MSPESCPVALLRKSSAVGSCRPAFDSTTCVSIQLLDGRPAGGEERSVEVIEAFLFRHSVGMLSRRSPVLTIQGLM</sequence>
<proteinExistence type="predicted"/>